<dbReference type="AlphaFoldDB" id="A0A7W7YQA3"/>
<sequence>MPTLMQTVFYRPWQSLALGYCLLSTIPAASAQEAPKAVPVQNVSVGNEGEEKKKGDLSATLLTQKEARTMRLSIPAPRGQIVDRNGIAFATNRVVNYLALNFPFMEKATPEKILSFAKGKIDAANRVLGKNWSLPDERLLSHYEHRRWLPLVFSVEDNLNVEINSEQQKLLAPLLEDGLLLQPAYIRNYPKEDSACHIVGYTGKTRPLPQGPIADGDQLFEEMEGRDGLEVTFDSWLKGIPGEINLLFDPDGKLLADEVLRRPAPGRTVVTTLDFNLQKHAENALKKGARNGGAMVIMDIRNGDILAMASNPGFNLNEFVPGISNARLQELQNDPRKPTTDRCFRGGYPPASTFKIVTALGALESGKVSASTSYNCGTSFLVGDRYFNNWNTKSDEGPMNVISAIKRSCNTWFYQAALDTGADPITNMALRLGFGERTGIPLKGEVAGNVPTNADHRILGGELANIAIGQGAVLVTPLQVCQAMAAIGDGVNMPQPRLVKQVQTIGEIVVDATEPRVRRQINLDPGHRDTVVKGMVAVVSGSGGTGRNAAIKKAQIAGKTGTAQWVPAKEQNLAWFTGFLPASQPVLAFAVVYEGRPGEKVGGGAIAAPIVNEVFTKYFEGAPTDDPLVAALKDVPQALAVDEGEMEGIPSQETRPAEAAPPPPPPEQKTLGGFFRKLFKRGS</sequence>
<dbReference type="PANTHER" id="PTHR30627">
    <property type="entry name" value="PEPTIDOGLYCAN D,D-TRANSPEPTIDASE"/>
    <property type="match status" value="1"/>
</dbReference>
<dbReference type="RefSeq" id="WP_184212903.1">
    <property type="nucleotide sequence ID" value="NZ_JACHIF010000013.1"/>
</dbReference>
<gene>
    <name evidence="15" type="ORF">HNQ64_004647</name>
</gene>
<dbReference type="InterPro" id="IPR002137">
    <property type="entry name" value="Beta-lactam_class-D_AS"/>
</dbReference>
<evidence type="ECO:0000256" key="1">
    <source>
        <dbReference type="ARBA" id="ARBA00004370"/>
    </source>
</evidence>
<evidence type="ECO:0000256" key="9">
    <source>
        <dbReference type="PIRSR" id="PIRSR602137-50"/>
    </source>
</evidence>
<feature type="active site" description="Acyl-ester intermediate" evidence="9">
    <location>
        <position position="352"/>
    </location>
</feature>
<dbReference type="InterPro" id="IPR036138">
    <property type="entry name" value="PBP_dimer_sf"/>
</dbReference>
<evidence type="ECO:0000256" key="6">
    <source>
        <dbReference type="ARBA" id="ARBA00022801"/>
    </source>
</evidence>
<dbReference type="GO" id="GO:0005886">
    <property type="term" value="C:plasma membrane"/>
    <property type="evidence" value="ECO:0007669"/>
    <property type="project" value="TreeGrafter"/>
</dbReference>
<proteinExistence type="inferred from homology"/>
<evidence type="ECO:0000313" key="15">
    <source>
        <dbReference type="EMBL" id="MBB5040363.1"/>
    </source>
</evidence>
<keyword evidence="7" id="KW-0472">Membrane</keyword>
<evidence type="ECO:0000256" key="4">
    <source>
        <dbReference type="ARBA" id="ARBA00022645"/>
    </source>
</evidence>
<dbReference type="GO" id="GO:0008800">
    <property type="term" value="F:beta-lactamase activity"/>
    <property type="evidence" value="ECO:0007669"/>
    <property type="project" value="UniProtKB-UniRule"/>
</dbReference>
<evidence type="ECO:0000256" key="2">
    <source>
        <dbReference type="ARBA" id="ARBA00007898"/>
    </source>
</evidence>
<dbReference type="EMBL" id="JACHIF010000013">
    <property type="protein sequence ID" value="MBB5040363.1"/>
    <property type="molecule type" value="Genomic_DNA"/>
</dbReference>
<evidence type="ECO:0000256" key="5">
    <source>
        <dbReference type="ARBA" id="ARBA00022729"/>
    </source>
</evidence>
<comment type="similarity">
    <text evidence="2 10">Belongs to the class-D beta-lactamase family.</text>
</comment>
<keyword evidence="5 12" id="KW-0732">Signal</keyword>
<keyword evidence="4" id="KW-0645">Protease</keyword>
<comment type="subcellular location">
    <subcellularLocation>
        <location evidence="1">Membrane</location>
    </subcellularLocation>
</comment>
<evidence type="ECO:0000256" key="8">
    <source>
        <dbReference type="ARBA" id="ARBA00023251"/>
    </source>
</evidence>
<feature type="modified residue" description="N6-carboxylysine" evidence="9">
    <location>
        <position position="355"/>
    </location>
</feature>
<evidence type="ECO:0000259" key="13">
    <source>
        <dbReference type="Pfam" id="PF00905"/>
    </source>
</evidence>
<dbReference type="InterPro" id="IPR012338">
    <property type="entry name" value="Beta-lactam/transpept-like"/>
</dbReference>
<feature type="domain" description="Penicillin-binding protein transpeptidase" evidence="13">
    <location>
        <begin position="293"/>
        <end position="615"/>
    </location>
</feature>
<protein>
    <recommendedName>
        <fullName evidence="3 10">Beta-lactamase</fullName>
        <ecNumber evidence="3 10">3.5.2.6</ecNumber>
    </recommendedName>
</protein>
<keyword evidence="4" id="KW-0121">Carboxypeptidase</keyword>
<dbReference type="SUPFAM" id="SSF56519">
    <property type="entry name" value="Penicillin binding protein dimerisation domain"/>
    <property type="match status" value="1"/>
</dbReference>
<evidence type="ECO:0000313" key="16">
    <source>
        <dbReference type="Proteomes" id="UP000534294"/>
    </source>
</evidence>
<keyword evidence="16" id="KW-1185">Reference proteome</keyword>
<evidence type="ECO:0000256" key="10">
    <source>
        <dbReference type="RuleBase" id="RU361140"/>
    </source>
</evidence>
<dbReference type="Pfam" id="PF00905">
    <property type="entry name" value="Transpeptidase"/>
    <property type="match status" value="1"/>
</dbReference>
<dbReference type="InterPro" id="IPR005311">
    <property type="entry name" value="PBP_dimer"/>
</dbReference>
<comment type="caution">
    <text evidence="15">The sequence shown here is derived from an EMBL/GenBank/DDBJ whole genome shotgun (WGS) entry which is preliminary data.</text>
</comment>
<dbReference type="Pfam" id="PF03717">
    <property type="entry name" value="PBP_dimer"/>
    <property type="match status" value="1"/>
</dbReference>
<evidence type="ECO:0000256" key="7">
    <source>
        <dbReference type="ARBA" id="ARBA00023136"/>
    </source>
</evidence>
<dbReference type="GO" id="GO:0004180">
    <property type="term" value="F:carboxypeptidase activity"/>
    <property type="evidence" value="ECO:0007669"/>
    <property type="project" value="UniProtKB-KW"/>
</dbReference>
<dbReference type="SUPFAM" id="SSF56601">
    <property type="entry name" value="beta-lactamase/transpeptidase-like"/>
    <property type="match status" value="1"/>
</dbReference>
<dbReference type="GO" id="GO:0008658">
    <property type="term" value="F:penicillin binding"/>
    <property type="evidence" value="ECO:0007669"/>
    <property type="project" value="InterPro"/>
</dbReference>
<keyword evidence="6 10" id="KW-0378">Hydrolase</keyword>
<organism evidence="15 16">
    <name type="scientific">Prosthecobacter dejongeii</name>
    <dbReference type="NCBI Taxonomy" id="48465"/>
    <lineage>
        <taxon>Bacteria</taxon>
        <taxon>Pseudomonadati</taxon>
        <taxon>Verrucomicrobiota</taxon>
        <taxon>Verrucomicrobiia</taxon>
        <taxon>Verrucomicrobiales</taxon>
        <taxon>Verrucomicrobiaceae</taxon>
        <taxon>Prosthecobacter</taxon>
    </lineage>
</organism>
<accession>A0A7W7YQA3</accession>
<dbReference type="Proteomes" id="UP000534294">
    <property type="component" value="Unassembled WGS sequence"/>
</dbReference>
<feature type="region of interest" description="Disordered" evidence="11">
    <location>
        <begin position="642"/>
        <end position="673"/>
    </location>
</feature>
<evidence type="ECO:0000256" key="3">
    <source>
        <dbReference type="ARBA" id="ARBA00012865"/>
    </source>
</evidence>
<evidence type="ECO:0000256" key="12">
    <source>
        <dbReference type="SAM" id="SignalP"/>
    </source>
</evidence>
<feature type="chain" id="PRO_5031507614" description="Beta-lactamase" evidence="12">
    <location>
        <begin position="32"/>
        <end position="683"/>
    </location>
</feature>
<evidence type="ECO:0000259" key="14">
    <source>
        <dbReference type="Pfam" id="PF03717"/>
    </source>
</evidence>
<reference evidence="15 16" key="1">
    <citation type="submission" date="2020-08" db="EMBL/GenBank/DDBJ databases">
        <title>Genomic Encyclopedia of Type Strains, Phase IV (KMG-IV): sequencing the most valuable type-strain genomes for metagenomic binning, comparative biology and taxonomic classification.</title>
        <authorList>
            <person name="Goeker M."/>
        </authorList>
    </citation>
    <scope>NUCLEOTIDE SEQUENCE [LARGE SCALE GENOMIC DNA]</scope>
    <source>
        <strain evidence="15 16">DSM 12251</strain>
    </source>
</reference>
<name>A0A7W7YQA3_9BACT</name>
<comment type="catalytic activity">
    <reaction evidence="10">
        <text>a beta-lactam + H2O = a substituted beta-amino acid</text>
        <dbReference type="Rhea" id="RHEA:20401"/>
        <dbReference type="ChEBI" id="CHEBI:15377"/>
        <dbReference type="ChEBI" id="CHEBI:35627"/>
        <dbReference type="ChEBI" id="CHEBI:140347"/>
        <dbReference type="EC" id="3.5.2.6"/>
    </reaction>
</comment>
<evidence type="ECO:0000256" key="11">
    <source>
        <dbReference type="SAM" id="MobiDB-lite"/>
    </source>
</evidence>
<dbReference type="Gene3D" id="3.40.710.10">
    <property type="entry name" value="DD-peptidase/beta-lactamase superfamily"/>
    <property type="match status" value="1"/>
</dbReference>
<keyword evidence="8 10" id="KW-0046">Antibiotic resistance</keyword>
<dbReference type="Gene3D" id="3.90.1310.10">
    <property type="entry name" value="Penicillin-binding protein 2a (Domain 2)"/>
    <property type="match status" value="1"/>
</dbReference>
<dbReference type="GO" id="GO:0046677">
    <property type="term" value="P:response to antibiotic"/>
    <property type="evidence" value="ECO:0007669"/>
    <property type="project" value="UniProtKB-UniRule"/>
</dbReference>
<feature type="domain" description="Penicillin-binding protein dimerisation" evidence="14">
    <location>
        <begin position="74"/>
        <end position="256"/>
    </location>
</feature>
<dbReference type="InterPro" id="IPR001460">
    <property type="entry name" value="PCN-bd_Tpept"/>
</dbReference>
<dbReference type="GO" id="GO:0071555">
    <property type="term" value="P:cell wall organization"/>
    <property type="evidence" value="ECO:0007669"/>
    <property type="project" value="TreeGrafter"/>
</dbReference>
<dbReference type="EC" id="3.5.2.6" evidence="3 10"/>
<feature type="signal peptide" evidence="12">
    <location>
        <begin position="1"/>
        <end position="31"/>
    </location>
</feature>
<dbReference type="InterPro" id="IPR050515">
    <property type="entry name" value="Beta-lactam/transpept"/>
</dbReference>
<dbReference type="GO" id="GO:0017001">
    <property type="term" value="P:antibiotic catabolic process"/>
    <property type="evidence" value="ECO:0007669"/>
    <property type="project" value="InterPro"/>
</dbReference>
<dbReference type="PROSITE" id="PS00337">
    <property type="entry name" value="BETA_LACTAMASE_D"/>
    <property type="match status" value="1"/>
</dbReference>